<dbReference type="NCBIfam" id="TIGR01352">
    <property type="entry name" value="tonB_Cterm"/>
    <property type="match status" value="1"/>
</dbReference>
<sequence>MFEDSLVESVGRIRTRSRYFAVGSFGVQALLLAALVMYPFLHPAVLPKQALTILLTASPVPLAPANLPQRTTAASTHSQPIMIINPLTIPSRIPQHVVMDAETGPPPAAADTGFGKAATGTDSGLFDTLGSSSPAVVKPPSAKGPVHISSGVAAGQLLVAIQPIYPAIARQARVQGTVVVQAVISTSGTIEQLHVVSGPPMLQGAAIESIRRARYRPFMLNGEPVAVETTISVVFTLGGGN</sequence>
<organism evidence="12 13">
    <name type="scientific">Alloacidobacterium dinghuense</name>
    <dbReference type="NCBI Taxonomy" id="2763107"/>
    <lineage>
        <taxon>Bacteria</taxon>
        <taxon>Pseudomonadati</taxon>
        <taxon>Acidobacteriota</taxon>
        <taxon>Terriglobia</taxon>
        <taxon>Terriglobales</taxon>
        <taxon>Acidobacteriaceae</taxon>
        <taxon>Alloacidobacterium</taxon>
    </lineage>
</organism>
<evidence type="ECO:0000259" key="11">
    <source>
        <dbReference type="PROSITE" id="PS52015"/>
    </source>
</evidence>
<dbReference type="PANTHER" id="PTHR33446">
    <property type="entry name" value="PROTEIN TONB-RELATED"/>
    <property type="match status" value="1"/>
</dbReference>
<dbReference type="InterPro" id="IPR051045">
    <property type="entry name" value="TonB-dependent_transducer"/>
</dbReference>
<evidence type="ECO:0000256" key="1">
    <source>
        <dbReference type="ARBA" id="ARBA00004383"/>
    </source>
</evidence>
<accession>A0A7G8BNH7</accession>
<dbReference type="Proteomes" id="UP000515312">
    <property type="component" value="Chromosome"/>
</dbReference>
<keyword evidence="5" id="KW-0997">Cell inner membrane</keyword>
<feature type="transmembrane region" description="Helical" evidence="10">
    <location>
        <begin position="20"/>
        <end position="41"/>
    </location>
</feature>
<keyword evidence="13" id="KW-1185">Reference proteome</keyword>
<keyword evidence="6 10" id="KW-0812">Transmembrane</keyword>
<protein>
    <submittedName>
        <fullName evidence="12">Energy transducer TonB</fullName>
    </submittedName>
</protein>
<dbReference type="AlphaFoldDB" id="A0A7G8BNH7"/>
<dbReference type="PROSITE" id="PS52015">
    <property type="entry name" value="TONB_CTD"/>
    <property type="match status" value="1"/>
</dbReference>
<evidence type="ECO:0000256" key="10">
    <source>
        <dbReference type="SAM" id="Phobius"/>
    </source>
</evidence>
<evidence type="ECO:0000313" key="12">
    <source>
        <dbReference type="EMBL" id="QNI34097.1"/>
    </source>
</evidence>
<evidence type="ECO:0000313" key="13">
    <source>
        <dbReference type="Proteomes" id="UP000515312"/>
    </source>
</evidence>
<keyword evidence="7" id="KW-0653">Protein transport</keyword>
<dbReference type="KEGG" id="adin:H7849_09425"/>
<dbReference type="GO" id="GO:0015031">
    <property type="term" value="P:protein transport"/>
    <property type="evidence" value="ECO:0007669"/>
    <property type="project" value="UniProtKB-KW"/>
</dbReference>
<comment type="subcellular location">
    <subcellularLocation>
        <location evidence="1">Cell inner membrane</location>
        <topology evidence="1">Single-pass membrane protein</topology>
        <orientation evidence="1">Periplasmic side</orientation>
    </subcellularLocation>
</comment>
<dbReference type="GO" id="GO:0055085">
    <property type="term" value="P:transmembrane transport"/>
    <property type="evidence" value="ECO:0007669"/>
    <property type="project" value="InterPro"/>
</dbReference>
<keyword evidence="4" id="KW-1003">Cell membrane</keyword>
<name>A0A7G8BNH7_9BACT</name>
<feature type="domain" description="TonB C-terminal" evidence="11">
    <location>
        <begin position="150"/>
        <end position="241"/>
    </location>
</feature>
<dbReference type="EMBL" id="CP060394">
    <property type="protein sequence ID" value="QNI34097.1"/>
    <property type="molecule type" value="Genomic_DNA"/>
</dbReference>
<dbReference type="Pfam" id="PF03544">
    <property type="entry name" value="TonB_C"/>
    <property type="match status" value="1"/>
</dbReference>
<evidence type="ECO:0000256" key="6">
    <source>
        <dbReference type="ARBA" id="ARBA00022692"/>
    </source>
</evidence>
<comment type="similarity">
    <text evidence="2">Belongs to the TonB family.</text>
</comment>
<keyword evidence="3" id="KW-0813">Transport</keyword>
<evidence type="ECO:0000256" key="4">
    <source>
        <dbReference type="ARBA" id="ARBA00022475"/>
    </source>
</evidence>
<dbReference type="Gene3D" id="3.30.1150.10">
    <property type="match status" value="1"/>
</dbReference>
<dbReference type="SUPFAM" id="SSF74653">
    <property type="entry name" value="TolA/TonB C-terminal domain"/>
    <property type="match status" value="1"/>
</dbReference>
<keyword evidence="9 10" id="KW-0472">Membrane</keyword>
<keyword evidence="8 10" id="KW-1133">Transmembrane helix</keyword>
<dbReference type="InterPro" id="IPR037682">
    <property type="entry name" value="TonB_C"/>
</dbReference>
<dbReference type="RefSeq" id="WP_186745976.1">
    <property type="nucleotide sequence ID" value="NZ_CP060394.1"/>
</dbReference>
<evidence type="ECO:0000256" key="9">
    <source>
        <dbReference type="ARBA" id="ARBA00023136"/>
    </source>
</evidence>
<gene>
    <name evidence="12" type="ORF">H7849_09425</name>
</gene>
<dbReference type="InterPro" id="IPR006260">
    <property type="entry name" value="TonB/TolA_C"/>
</dbReference>
<evidence type="ECO:0000256" key="7">
    <source>
        <dbReference type="ARBA" id="ARBA00022927"/>
    </source>
</evidence>
<reference evidence="12 13" key="1">
    <citation type="submission" date="2020-08" db="EMBL/GenBank/DDBJ databases">
        <title>Edaphobacter telluris sp. nov. and Acidobacterium dinghuensis sp. nov., two acidobacteria isolated from forest soil.</title>
        <authorList>
            <person name="Fu J."/>
            <person name="Qiu L."/>
        </authorList>
    </citation>
    <scope>NUCLEOTIDE SEQUENCE [LARGE SCALE GENOMIC DNA]</scope>
    <source>
        <strain evidence="12">4Y35</strain>
    </source>
</reference>
<evidence type="ECO:0000256" key="5">
    <source>
        <dbReference type="ARBA" id="ARBA00022519"/>
    </source>
</evidence>
<proteinExistence type="inferred from homology"/>
<evidence type="ECO:0000256" key="8">
    <source>
        <dbReference type="ARBA" id="ARBA00022989"/>
    </source>
</evidence>
<dbReference type="GO" id="GO:0005886">
    <property type="term" value="C:plasma membrane"/>
    <property type="evidence" value="ECO:0007669"/>
    <property type="project" value="UniProtKB-SubCell"/>
</dbReference>
<evidence type="ECO:0000256" key="2">
    <source>
        <dbReference type="ARBA" id="ARBA00006555"/>
    </source>
</evidence>
<evidence type="ECO:0000256" key="3">
    <source>
        <dbReference type="ARBA" id="ARBA00022448"/>
    </source>
</evidence>